<name>A0A3M2LA96_9NOCA</name>
<dbReference type="Pfam" id="PF03551">
    <property type="entry name" value="PadR"/>
    <property type="match status" value="1"/>
</dbReference>
<dbReference type="AlphaFoldDB" id="A0A3M2LA96"/>
<protein>
    <submittedName>
        <fullName evidence="2">PadR family transcriptional regulator</fullName>
    </submittedName>
</protein>
<accession>A0A3M2LA96</accession>
<dbReference type="EMBL" id="RFFH01000007">
    <property type="protein sequence ID" value="RMI31508.1"/>
    <property type="molecule type" value="Genomic_DNA"/>
</dbReference>
<dbReference type="Proteomes" id="UP000279275">
    <property type="component" value="Unassembled WGS sequence"/>
</dbReference>
<evidence type="ECO:0000313" key="2">
    <source>
        <dbReference type="EMBL" id="RMI31508.1"/>
    </source>
</evidence>
<feature type="domain" description="Transcription regulator PadR N-terminal" evidence="1">
    <location>
        <begin position="15"/>
        <end position="89"/>
    </location>
</feature>
<proteinExistence type="predicted"/>
<dbReference type="PANTHER" id="PTHR43252">
    <property type="entry name" value="TRANSCRIPTIONAL REGULATOR YQJI"/>
    <property type="match status" value="1"/>
</dbReference>
<dbReference type="SUPFAM" id="SSF46785">
    <property type="entry name" value="Winged helix' DNA-binding domain"/>
    <property type="match status" value="1"/>
</dbReference>
<reference evidence="2 3" key="1">
    <citation type="submission" date="2018-10" db="EMBL/GenBank/DDBJ databases">
        <title>Isolation from cow dung.</title>
        <authorList>
            <person name="Ling L."/>
        </authorList>
    </citation>
    <scope>NUCLEOTIDE SEQUENCE [LARGE SCALE GENOMIC DNA]</scope>
    <source>
        <strain evidence="2 3">NEAU-LL90</strain>
    </source>
</reference>
<comment type="caution">
    <text evidence="2">The sequence shown here is derived from an EMBL/GenBank/DDBJ whole genome shotgun (WGS) entry which is preliminary data.</text>
</comment>
<dbReference type="InterPro" id="IPR005149">
    <property type="entry name" value="Tscrpt_reg_PadR_N"/>
</dbReference>
<dbReference type="InterPro" id="IPR036388">
    <property type="entry name" value="WH-like_DNA-bd_sf"/>
</dbReference>
<dbReference type="InterPro" id="IPR036390">
    <property type="entry name" value="WH_DNA-bd_sf"/>
</dbReference>
<dbReference type="OrthoDB" id="8443918at2"/>
<gene>
    <name evidence="2" type="ORF">EBN03_19025</name>
</gene>
<evidence type="ECO:0000259" key="1">
    <source>
        <dbReference type="Pfam" id="PF03551"/>
    </source>
</evidence>
<dbReference type="Gene3D" id="1.10.10.10">
    <property type="entry name" value="Winged helix-like DNA-binding domain superfamily/Winged helix DNA-binding domain"/>
    <property type="match status" value="1"/>
</dbReference>
<evidence type="ECO:0000313" key="3">
    <source>
        <dbReference type="Proteomes" id="UP000279275"/>
    </source>
</evidence>
<organism evidence="2 3">
    <name type="scientific">Nocardia stercoris</name>
    <dbReference type="NCBI Taxonomy" id="2483361"/>
    <lineage>
        <taxon>Bacteria</taxon>
        <taxon>Bacillati</taxon>
        <taxon>Actinomycetota</taxon>
        <taxon>Actinomycetes</taxon>
        <taxon>Mycobacteriales</taxon>
        <taxon>Nocardiaceae</taxon>
        <taxon>Nocardia</taxon>
    </lineage>
</organism>
<keyword evidence="3" id="KW-1185">Reference proteome</keyword>
<sequence length="207" mass="23181">MVAKRPVRNLLGLAVLSYLTERPMHPYEIGELLVARDHARSIKYNRGSLYMVVNQLVRAGLIEAQATIRDSERPERTVYALTGAGRGELFDWLRELIGQPAHEYPQFVAALSLIGALHPDEVVALLRRRQAALEQQRAEITESVTACLAQGLHPLFQVEENYRLAILEAELAFVARFITDITDPETGWGPEWAAHHARRDPAAASEP</sequence>
<dbReference type="PANTHER" id="PTHR43252:SF6">
    <property type="entry name" value="NEGATIVE TRANSCRIPTION REGULATOR PADR"/>
    <property type="match status" value="1"/>
</dbReference>